<dbReference type="Pfam" id="PF00117">
    <property type="entry name" value="GATase"/>
    <property type="match status" value="1"/>
</dbReference>
<reference evidence="2 3" key="1">
    <citation type="submission" date="2017-07" db="EMBL/GenBank/DDBJ databases">
        <title>Annotated genome sequence of Bacterioplanes sanyensis isolated from Red Sea.</title>
        <authorList>
            <person name="Rehman Z.U."/>
        </authorList>
    </citation>
    <scope>NUCLEOTIDE SEQUENCE [LARGE SCALE GENOMIC DNA]</scope>
    <source>
        <strain evidence="2 3">NV9</strain>
    </source>
</reference>
<name>A0A222FP25_9GAMM</name>
<feature type="domain" description="Glutamine amidotransferase" evidence="1">
    <location>
        <begin position="16"/>
        <end position="189"/>
    </location>
</feature>
<dbReference type="Proteomes" id="UP000202440">
    <property type="component" value="Chromosome"/>
</dbReference>
<dbReference type="InterPro" id="IPR029062">
    <property type="entry name" value="Class_I_gatase-like"/>
</dbReference>
<gene>
    <name evidence="2" type="ORF">CHH28_18465</name>
</gene>
<dbReference type="AlphaFoldDB" id="A0A222FP25"/>
<dbReference type="InterPro" id="IPR044992">
    <property type="entry name" value="ChyE-like"/>
</dbReference>
<dbReference type="InterPro" id="IPR017926">
    <property type="entry name" value="GATASE"/>
</dbReference>
<dbReference type="GO" id="GO:0005829">
    <property type="term" value="C:cytosol"/>
    <property type="evidence" value="ECO:0007669"/>
    <property type="project" value="TreeGrafter"/>
</dbReference>
<dbReference type="PROSITE" id="PS51273">
    <property type="entry name" value="GATASE_TYPE_1"/>
    <property type="match status" value="1"/>
</dbReference>
<evidence type="ECO:0000259" key="1">
    <source>
        <dbReference type="Pfam" id="PF00117"/>
    </source>
</evidence>
<dbReference type="RefSeq" id="WP_094061691.1">
    <property type="nucleotide sequence ID" value="NZ_CP022530.1"/>
</dbReference>
<dbReference type="SUPFAM" id="SSF52317">
    <property type="entry name" value="Class I glutamine amidotransferase-like"/>
    <property type="match status" value="1"/>
</dbReference>
<dbReference type="Gene3D" id="3.40.50.880">
    <property type="match status" value="1"/>
</dbReference>
<protein>
    <recommendedName>
        <fullName evidence="1">Glutamine amidotransferase domain-containing protein</fullName>
    </recommendedName>
</protein>
<keyword evidence="3" id="KW-1185">Reference proteome</keyword>
<organism evidence="2 3">
    <name type="scientific">Bacterioplanes sanyensis</name>
    <dbReference type="NCBI Taxonomy" id="1249553"/>
    <lineage>
        <taxon>Bacteria</taxon>
        <taxon>Pseudomonadati</taxon>
        <taxon>Pseudomonadota</taxon>
        <taxon>Gammaproteobacteria</taxon>
        <taxon>Oceanospirillales</taxon>
        <taxon>Oceanospirillaceae</taxon>
        <taxon>Bacterioplanes</taxon>
    </lineage>
</organism>
<dbReference type="OrthoDB" id="9813383at2"/>
<proteinExistence type="predicted"/>
<evidence type="ECO:0000313" key="2">
    <source>
        <dbReference type="EMBL" id="ASP40529.1"/>
    </source>
</evidence>
<dbReference type="PANTHER" id="PTHR42695:SF5">
    <property type="entry name" value="GLUTAMINE AMIDOTRANSFERASE YLR126C-RELATED"/>
    <property type="match status" value="1"/>
</dbReference>
<dbReference type="PANTHER" id="PTHR42695">
    <property type="entry name" value="GLUTAMINE AMIDOTRANSFERASE YLR126C-RELATED"/>
    <property type="match status" value="1"/>
</dbReference>
<sequence>MLRLGLLETDELYDDLIDDYRSYGWMFRRFFEALGAKWQYRHYHIQQGQWPQQWDECDAWLITGSKSGVYDDAPWIPQLQQWIQQAYQQQQRLLGICFGHQILAHSLGGFAGQSQKGWGIGVHTTHIEHRPLWLNDDQAHIRLLYSHQDQVERLPREARRLAGSDFCPNAAFYIGDQVLGFQGHPEFTREYLQRLLPRRVDSIGAQTLQRSFNGLDQATDEERVGRWLISFIEQR</sequence>
<accession>A0A222FP25</accession>
<dbReference type="CDD" id="cd01741">
    <property type="entry name" value="GATase1_1"/>
    <property type="match status" value="1"/>
</dbReference>
<dbReference type="KEGG" id="bsan:CHH28_18465"/>
<dbReference type="EMBL" id="CP022530">
    <property type="protein sequence ID" value="ASP40529.1"/>
    <property type="molecule type" value="Genomic_DNA"/>
</dbReference>
<evidence type="ECO:0000313" key="3">
    <source>
        <dbReference type="Proteomes" id="UP000202440"/>
    </source>
</evidence>